<name>A0A9D2T6Y1_9FIRM</name>
<proteinExistence type="predicted"/>
<dbReference type="PANTHER" id="PTHR40080">
    <property type="entry name" value="LMO1763 PROTEIN"/>
    <property type="match status" value="1"/>
</dbReference>
<gene>
    <name evidence="1" type="ORF">IAA04_12085</name>
</gene>
<dbReference type="AlphaFoldDB" id="A0A9D2T6Y1"/>
<evidence type="ECO:0000313" key="1">
    <source>
        <dbReference type="EMBL" id="HJC48777.1"/>
    </source>
</evidence>
<sequence>MNKKIKTEAVDHLFQAILTLKDVEECYKFFEDVCTVNELLSLSQRYEVAKMLREEKTYLEIASKTGASTATISRVNRSLNYGNDGYDMVFARVGDGQEEPDGEQAQ</sequence>
<dbReference type="Proteomes" id="UP000823883">
    <property type="component" value="Unassembled WGS sequence"/>
</dbReference>
<organism evidence="1 2">
    <name type="scientific">Candidatus Lachnoclostridium pullistercoris</name>
    <dbReference type="NCBI Taxonomy" id="2838632"/>
    <lineage>
        <taxon>Bacteria</taxon>
        <taxon>Bacillati</taxon>
        <taxon>Bacillota</taxon>
        <taxon>Clostridia</taxon>
        <taxon>Lachnospirales</taxon>
        <taxon>Lachnospiraceae</taxon>
    </lineage>
</organism>
<evidence type="ECO:0000313" key="2">
    <source>
        <dbReference type="Proteomes" id="UP000823883"/>
    </source>
</evidence>
<dbReference type="InterPro" id="IPR013368">
    <property type="entry name" value="YecD_YerC"/>
</dbReference>
<reference evidence="1" key="1">
    <citation type="journal article" date="2021" name="PeerJ">
        <title>Extensive microbial diversity within the chicken gut microbiome revealed by metagenomics and culture.</title>
        <authorList>
            <person name="Gilroy R."/>
            <person name="Ravi A."/>
            <person name="Getino M."/>
            <person name="Pursley I."/>
            <person name="Horton D.L."/>
            <person name="Alikhan N.F."/>
            <person name="Baker D."/>
            <person name="Gharbi K."/>
            <person name="Hall N."/>
            <person name="Watson M."/>
            <person name="Adriaenssens E.M."/>
            <person name="Foster-Nyarko E."/>
            <person name="Jarju S."/>
            <person name="Secka A."/>
            <person name="Antonio M."/>
            <person name="Oren A."/>
            <person name="Chaudhuri R.R."/>
            <person name="La Ragione R."/>
            <person name="Hildebrand F."/>
            <person name="Pallen M.J."/>
        </authorList>
    </citation>
    <scope>NUCLEOTIDE SEQUENCE</scope>
    <source>
        <strain evidence="1">CHK183-5548</strain>
    </source>
</reference>
<dbReference type="PIRSF" id="PIRSF012508">
    <property type="entry name" value="YerC"/>
    <property type="match status" value="1"/>
</dbReference>
<dbReference type="Gene3D" id="1.10.1270.10">
    <property type="entry name" value="TrpR-like"/>
    <property type="match status" value="1"/>
</dbReference>
<dbReference type="InterPro" id="IPR010921">
    <property type="entry name" value="Trp_repressor/repl_initiator"/>
</dbReference>
<dbReference type="InterPro" id="IPR000831">
    <property type="entry name" value="Trp_repress"/>
</dbReference>
<comment type="caution">
    <text evidence="1">The sequence shown here is derived from an EMBL/GenBank/DDBJ whole genome shotgun (WGS) entry which is preliminary data.</text>
</comment>
<dbReference type="SUPFAM" id="SSF48295">
    <property type="entry name" value="TrpR-like"/>
    <property type="match status" value="1"/>
</dbReference>
<protein>
    <submittedName>
        <fullName evidence="1">TrpR YerC/YecD</fullName>
    </submittedName>
</protein>
<dbReference type="NCBIfam" id="TIGR02531">
    <property type="entry name" value="yecD_yerC"/>
    <property type="match status" value="1"/>
</dbReference>
<dbReference type="Pfam" id="PF01371">
    <property type="entry name" value="Trp_repressor"/>
    <property type="match status" value="1"/>
</dbReference>
<dbReference type="PANTHER" id="PTHR40080:SF1">
    <property type="entry name" value="TRPR-LIKE PROTEIN YERC_YECD"/>
    <property type="match status" value="1"/>
</dbReference>
<reference evidence="1" key="2">
    <citation type="submission" date="2021-04" db="EMBL/GenBank/DDBJ databases">
        <authorList>
            <person name="Gilroy R."/>
        </authorList>
    </citation>
    <scope>NUCLEOTIDE SEQUENCE</scope>
    <source>
        <strain evidence="1">CHK183-5548</strain>
    </source>
</reference>
<dbReference type="InterPro" id="IPR038116">
    <property type="entry name" value="TrpR-like_sf"/>
</dbReference>
<dbReference type="GO" id="GO:0043565">
    <property type="term" value="F:sequence-specific DNA binding"/>
    <property type="evidence" value="ECO:0007669"/>
    <property type="project" value="InterPro"/>
</dbReference>
<dbReference type="EMBL" id="DWWL01000078">
    <property type="protein sequence ID" value="HJC48777.1"/>
    <property type="molecule type" value="Genomic_DNA"/>
</dbReference>
<dbReference type="GO" id="GO:0003700">
    <property type="term" value="F:DNA-binding transcription factor activity"/>
    <property type="evidence" value="ECO:0007669"/>
    <property type="project" value="InterPro"/>
</dbReference>
<accession>A0A9D2T6Y1</accession>